<organism evidence="2 3">
    <name type="scientific">Anaerolinea thermolimosa</name>
    <dbReference type="NCBI Taxonomy" id="229919"/>
    <lineage>
        <taxon>Bacteria</taxon>
        <taxon>Bacillati</taxon>
        <taxon>Chloroflexota</taxon>
        <taxon>Anaerolineae</taxon>
        <taxon>Anaerolineales</taxon>
        <taxon>Anaerolineaceae</taxon>
        <taxon>Anaerolinea</taxon>
    </lineage>
</organism>
<name>A0A7U9KP31_9CHLR</name>
<dbReference type="AlphaFoldDB" id="A0A7U9KP31"/>
<dbReference type="OrthoDB" id="148338at2"/>
<dbReference type="RefSeq" id="WP_062196488.1">
    <property type="nucleotide sequence ID" value="NZ_DF967967.1"/>
</dbReference>
<reference evidence="3" key="1">
    <citation type="submission" date="2015-07" db="EMBL/GenBank/DDBJ databases">
        <title>Draft Genome Sequences of Anaerolinea thermolimosa IMO-1, Bellilinea caldifistulae GOMI-1, Leptolinea tardivitalis YMTK-2, Levilinea saccharolytica KIBI-1,Longilinea arvoryzae KOME-1, Previously Described as Members of the Anaerolineaceae (Chloroflexi).</title>
        <authorList>
            <person name="Sekiguchi Y."/>
            <person name="Ohashi A."/>
            <person name="Matsuura N."/>
            <person name="Tourlousse M.D."/>
        </authorList>
    </citation>
    <scope>NUCLEOTIDE SEQUENCE [LARGE SCALE GENOMIC DNA]</scope>
    <source>
        <strain evidence="3">IMO-1</strain>
    </source>
</reference>
<accession>A0A7U9KP31</accession>
<dbReference type="EMBL" id="DF967967">
    <property type="protein sequence ID" value="GAP08696.1"/>
    <property type="molecule type" value="Genomic_DNA"/>
</dbReference>
<keyword evidence="3" id="KW-1185">Reference proteome</keyword>
<dbReference type="InterPro" id="IPR025248">
    <property type="entry name" value="DUF4007"/>
</dbReference>
<feature type="domain" description="DUF4007" evidence="1">
    <location>
        <begin position="29"/>
        <end position="239"/>
    </location>
</feature>
<evidence type="ECO:0000313" key="2">
    <source>
        <dbReference type="EMBL" id="GAP08696.1"/>
    </source>
</evidence>
<proteinExistence type="predicted"/>
<gene>
    <name evidence="2" type="ORF">ATHL_03603</name>
</gene>
<protein>
    <recommendedName>
        <fullName evidence="1">DUF4007 domain-containing protein</fullName>
    </recommendedName>
</protein>
<dbReference type="Pfam" id="PF13182">
    <property type="entry name" value="DUF4007"/>
    <property type="match status" value="1"/>
</dbReference>
<sequence length="269" mass="31201">MNIGDKFTISFHEKFILSRSSIYQILRETRQKVKVDKEVLQNTSLGNNYKKSMPRYAKRAGLLDEKNRLTLFGRFVAEFDPQMEKSSTQWLLHYHLAAPHRSTAFWHHLVTQWFIPGNTFTAEQLVEDLTMFLQRNTGRTPAPRSVRSTITIFAGTYLKSDGLKRLGLLEESEKGSYYVPQVNPPPVWALGYALAEYWKMHYGERLTINLDDFTGKNFAGIFLLGEEGLTELLIELKREGVIDLYRIARPYQIVLLQPGLEFALERIYM</sequence>
<evidence type="ECO:0000313" key="3">
    <source>
        <dbReference type="Proteomes" id="UP000253922"/>
    </source>
</evidence>
<evidence type="ECO:0000259" key="1">
    <source>
        <dbReference type="Pfam" id="PF13182"/>
    </source>
</evidence>
<dbReference type="Proteomes" id="UP000253922">
    <property type="component" value="Unassembled WGS sequence"/>
</dbReference>